<accession>A0A1S7UIV9</accession>
<dbReference type="AlphaFoldDB" id="A0A1S7UIV9"/>
<evidence type="ECO:0000256" key="1">
    <source>
        <dbReference type="ARBA" id="ARBA00022669"/>
    </source>
</evidence>
<gene>
    <name evidence="6" type="ORF">SAMD00023353_0401870</name>
</gene>
<evidence type="ECO:0000313" key="7">
    <source>
        <dbReference type="Proteomes" id="UP000054516"/>
    </source>
</evidence>
<dbReference type="GO" id="GO:0008061">
    <property type="term" value="F:chitin binding"/>
    <property type="evidence" value="ECO:0007669"/>
    <property type="project" value="UniProtKB-KW"/>
</dbReference>
<name>A0A1S7UIV9_ROSNE</name>
<dbReference type="InterPro" id="IPR052210">
    <property type="entry name" value="LysM1-like"/>
</dbReference>
<organism evidence="6">
    <name type="scientific">Rosellinia necatrix</name>
    <name type="common">White root-rot fungus</name>
    <dbReference type="NCBI Taxonomy" id="77044"/>
    <lineage>
        <taxon>Eukaryota</taxon>
        <taxon>Fungi</taxon>
        <taxon>Dikarya</taxon>
        <taxon>Ascomycota</taxon>
        <taxon>Pezizomycotina</taxon>
        <taxon>Sordariomycetes</taxon>
        <taxon>Xylariomycetidae</taxon>
        <taxon>Xylariales</taxon>
        <taxon>Xylariaceae</taxon>
        <taxon>Rosellinia</taxon>
    </lineage>
</organism>
<dbReference type="PANTHER" id="PTHR34997:SF16">
    <property type="entry name" value="LYSM DOMAIN-CONTAINING PROTEIN"/>
    <property type="match status" value="1"/>
</dbReference>
<dbReference type="Pfam" id="PF01476">
    <property type="entry name" value="LysM"/>
    <property type="match status" value="2"/>
</dbReference>
<dbReference type="OrthoDB" id="5985073at2759"/>
<keyword evidence="1" id="KW-0147">Chitin-binding</keyword>
<proteinExistence type="inferred from homology"/>
<dbReference type="CDD" id="cd00118">
    <property type="entry name" value="LysM"/>
    <property type="match status" value="1"/>
</dbReference>
<sequence length="253" mass="26469">MQECGVDGPTTPVGLPPTNNGTQPSTCFSGRTIVTKQGDSCDSIAIANSISGASLYYINANLPDCREIPAGLELCLPQPRTTHTVQEGETCVKVGLNAGTSWMNLIDWNPMLDSRCSNIWASEPFWGHVICVSTPGGTFEDGGGSAGGDTGNGNSGGEGGEGNGYSDVIVDAPEGEIGEGTTRNCDFYVQAQEAVGCASMILGASRSTPIDLFLMVNPSLGTAAQCEGNLKAGVWYCLSPHWAWDQEQPKPKD</sequence>
<dbReference type="Gene3D" id="3.10.350.10">
    <property type="entry name" value="LysM domain"/>
    <property type="match status" value="2"/>
</dbReference>
<dbReference type="PANTHER" id="PTHR34997">
    <property type="entry name" value="AM15"/>
    <property type="match status" value="1"/>
</dbReference>
<comment type="similarity">
    <text evidence="3">Belongs to the secreted LysM effector family.</text>
</comment>
<dbReference type="PROSITE" id="PS51782">
    <property type="entry name" value="LYSM"/>
    <property type="match status" value="2"/>
</dbReference>
<evidence type="ECO:0000256" key="2">
    <source>
        <dbReference type="ARBA" id="ARBA00023026"/>
    </source>
</evidence>
<evidence type="ECO:0000256" key="3">
    <source>
        <dbReference type="ARBA" id="ARBA00044955"/>
    </source>
</evidence>
<dbReference type="EMBL" id="DF977449">
    <property type="protein sequence ID" value="GAP83179.1"/>
    <property type="molecule type" value="Genomic_DNA"/>
</dbReference>
<evidence type="ECO:0000259" key="5">
    <source>
        <dbReference type="PROSITE" id="PS51782"/>
    </source>
</evidence>
<evidence type="ECO:0000313" key="6">
    <source>
        <dbReference type="EMBL" id="GAP83179.1"/>
    </source>
</evidence>
<evidence type="ECO:0000256" key="4">
    <source>
        <dbReference type="SAM" id="MobiDB-lite"/>
    </source>
</evidence>
<dbReference type="InterPro" id="IPR036779">
    <property type="entry name" value="LysM_dom_sf"/>
</dbReference>
<feature type="region of interest" description="Disordered" evidence="4">
    <location>
        <begin position="1"/>
        <end position="23"/>
    </location>
</feature>
<protein>
    <recommendedName>
        <fullName evidence="5">LysM domain-containing protein</fullName>
    </recommendedName>
</protein>
<dbReference type="SMART" id="SM00257">
    <property type="entry name" value="LysM"/>
    <property type="match status" value="2"/>
</dbReference>
<dbReference type="Proteomes" id="UP000054516">
    <property type="component" value="Unassembled WGS sequence"/>
</dbReference>
<keyword evidence="7" id="KW-1185">Reference proteome</keyword>
<dbReference type="SUPFAM" id="SSF54106">
    <property type="entry name" value="LysM domain"/>
    <property type="match status" value="1"/>
</dbReference>
<dbReference type="OMA" id="YTREERC"/>
<feature type="domain" description="LysM" evidence="5">
    <location>
        <begin position="81"/>
        <end position="127"/>
    </location>
</feature>
<feature type="compositionally biased region" description="Gly residues" evidence="4">
    <location>
        <begin position="141"/>
        <end position="163"/>
    </location>
</feature>
<feature type="domain" description="LysM" evidence="5">
    <location>
        <begin position="31"/>
        <end position="76"/>
    </location>
</feature>
<dbReference type="InterPro" id="IPR018392">
    <property type="entry name" value="LysM"/>
</dbReference>
<reference evidence="6" key="1">
    <citation type="submission" date="2016-03" db="EMBL/GenBank/DDBJ databases">
        <title>Draft genome sequence of Rosellinia necatrix.</title>
        <authorList>
            <person name="Kanematsu S."/>
        </authorList>
    </citation>
    <scope>NUCLEOTIDE SEQUENCE [LARGE SCALE GENOMIC DNA]</scope>
    <source>
        <strain evidence="6">W97</strain>
    </source>
</reference>
<keyword evidence="2" id="KW-0843">Virulence</keyword>
<feature type="region of interest" description="Disordered" evidence="4">
    <location>
        <begin position="141"/>
        <end position="166"/>
    </location>
</feature>